<dbReference type="Proteomes" id="UP000243924">
    <property type="component" value="Chromosome I"/>
</dbReference>
<dbReference type="InterPro" id="IPR017871">
    <property type="entry name" value="ABC_transporter-like_CS"/>
</dbReference>
<keyword evidence="4" id="KW-0067">ATP-binding</keyword>
<proteinExistence type="predicted"/>
<name>A0A1H2FY29_9GAMM</name>
<keyword evidence="6" id="KW-0472">Membrane</keyword>
<reference evidence="9" key="1">
    <citation type="submission" date="2016-10" db="EMBL/GenBank/DDBJ databases">
        <authorList>
            <person name="Varghese N."/>
            <person name="Submissions S."/>
        </authorList>
    </citation>
    <scope>NUCLEOTIDE SEQUENCE [LARGE SCALE GENOMIC DNA]</scope>
    <source>
        <strain evidence="9">CECT 8338</strain>
    </source>
</reference>
<evidence type="ECO:0000256" key="1">
    <source>
        <dbReference type="ARBA" id="ARBA00022448"/>
    </source>
</evidence>
<dbReference type="PANTHER" id="PTHR43499:SF1">
    <property type="entry name" value="ABC TRANSPORTER I FAMILY MEMBER 1"/>
    <property type="match status" value="1"/>
</dbReference>
<dbReference type="NCBIfam" id="TIGR01189">
    <property type="entry name" value="ccmA"/>
    <property type="match status" value="1"/>
</dbReference>
<dbReference type="GO" id="GO:0022857">
    <property type="term" value="F:transmembrane transporter activity"/>
    <property type="evidence" value="ECO:0007669"/>
    <property type="project" value="InterPro"/>
</dbReference>
<dbReference type="RefSeq" id="WP_092386292.1">
    <property type="nucleotide sequence ID" value="NZ_LT629787.1"/>
</dbReference>
<dbReference type="GO" id="GO:0016887">
    <property type="term" value="F:ATP hydrolysis activity"/>
    <property type="evidence" value="ECO:0007669"/>
    <property type="project" value="InterPro"/>
</dbReference>
<organism evidence="8 9">
    <name type="scientific">Halopseudomonas salegens</name>
    <dbReference type="NCBI Taxonomy" id="1434072"/>
    <lineage>
        <taxon>Bacteria</taxon>
        <taxon>Pseudomonadati</taxon>
        <taxon>Pseudomonadota</taxon>
        <taxon>Gammaproteobacteria</taxon>
        <taxon>Pseudomonadales</taxon>
        <taxon>Pseudomonadaceae</taxon>
        <taxon>Halopseudomonas</taxon>
    </lineage>
</organism>
<keyword evidence="2" id="KW-0547">Nucleotide-binding</keyword>
<keyword evidence="1" id="KW-0813">Transport</keyword>
<dbReference type="NCBIfam" id="NF010061">
    <property type="entry name" value="PRK13538.1"/>
    <property type="match status" value="1"/>
</dbReference>
<dbReference type="AlphaFoldDB" id="A0A1H2FY29"/>
<dbReference type="GO" id="GO:0017004">
    <property type="term" value="P:cytochrome complex assembly"/>
    <property type="evidence" value="ECO:0007669"/>
    <property type="project" value="UniProtKB-KW"/>
</dbReference>
<dbReference type="InterPro" id="IPR027417">
    <property type="entry name" value="P-loop_NTPase"/>
</dbReference>
<evidence type="ECO:0000256" key="3">
    <source>
        <dbReference type="ARBA" id="ARBA00022748"/>
    </source>
</evidence>
<sequence>MQAQSITVHNLTCERDERLLFSGMDFALQSGDILQVIGPNGTGKTSLLRILAGLMPALEGDVRYGDASVYTPTGRERWQRERLFIGHEPAVKASLTPEENLAWLCALNTPVSREAIWQALENLGLRGFEDVPCHQLSAGQKRRVALARLYLQAHPVWILDEPFTAIDRDGVASLERHVLAHAEAGGCVILTTHHSLEHLPQVRQLDLQRVT</sequence>
<keyword evidence="5" id="KW-1278">Translocase</keyword>
<dbReference type="InterPro" id="IPR003593">
    <property type="entry name" value="AAA+_ATPase"/>
</dbReference>
<dbReference type="CDD" id="cd03231">
    <property type="entry name" value="ABC_CcmA_heme_exporter"/>
    <property type="match status" value="1"/>
</dbReference>
<dbReference type="SMART" id="SM00382">
    <property type="entry name" value="AAA"/>
    <property type="match status" value="1"/>
</dbReference>
<feature type="domain" description="ABC transporter" evidence="7">
    <location>
        <begin position="6"/>
        <end position="210"/>
    </location>
</feature>
<evidence type="ECO:0000313" key="8">
    <source>
        <dbReference type="EMBL" id="SDU12199.1"/>
    </source>
</evidence>
<evidence type="ECO:0000313" key="9">
    <source>
        <dbReference type="Proteomes" id="UP000243924"/>
    </source>
</evidence>
<evidence type="ECO:0000259" key="7">
    <source>
        <dbReference type="PROSITE" id="PS50893"/>
    </source>
</evidence>
<keyword evidence="9" id="KW-1185">Reference proteome</keyword>
<dbReference type="Gene3D" id="3.40.50.300">
    <property type="entry name" value="P-loop containing nucleotide triphosphate hydrolases"/>
    <property type="match status" value="1"/>
</dbReference>
<dbReference type="EMBL" id="LT629787">
    <property type="protein sequence ID" value="SDU12199.1"/>
    <property type="molecule type" value="Genomic_DNA"/>
</dbReference>
<dbReference type="PANTHER" id="PTHR43499">
    <property type="entry name" value="ABC TRANSPORTER I FAMILY MEMBER 1"/>
    <property type="match status" value="1"/>
</dbReference>
<dbReference type="PROSITE" id="PS00211">
    <property type="entry name" value="ABC_TRANSPORTER_1"/>
    <property type="match status" value="1"/>
</dbReference>
<protein>
    <submittedName>
        <fullName evidence="8">Heme exporter protein A</fullName>
    </submittedName>
</protein>
<dbReference type="GO" id="GO:0005524">
    <property type="term" value="F:ATP binding"/>
    <property type="evidence" value="ECO:0007669"/>
    <property type="project" value="UniProtKB-KW"/>
</dbReference>
<dbReference type="STRING" id="1434072.SAMN05216210_1887"/>
<evidence type="ECO:0000256" key="5">
    <source>
        <dbReference type="ARBA" id="ARBA00022967"/>
    </source>
</evidence>
<gene>
    <name evidence="8" type="ORF">SAMN05216210_1887</name>
</gene>
<evidence type="ECO:0000256" key="6">
    <source>
        <dbReference type="ARBA" id="ARBA00023136"/>
    </source>
</evidence>
<dbReference type="OrthoDB" id="9800654at2"/>
<keyword evidence="3" id="KW-0201">Cytochrome c-type biogenesis</keyword>
<dbReference type="InterPro" id="IPR005895">
    <property type="entry name" value="ABC_transptr_haem_export_CcmA"/>
</dbReference>
<dbReference type="Pfam" id="PF00005">
    <property type="entry name" value="ABC_tran"/>
    <property type="match status" value="1"/>
</dbReference>
<evidence type="ECO:0000256" key="2">
    <source>
        <dbReference type="ARBA" id="ARBA00022741"/>
    </source>
</evidence>
<dbReference type="PROSITE" id="PS50893">
    <property type="entry name" value="ABC_TRANSPORTER_2"/>
    <property type="match status" value="1"/>
</dbReference>
<dbReference type="InterPro" id="IPR003439">
    <property type="entry name" value="ABC_transporter-like_ATP-bd"/>
</dbReference>
<evidence type="ECO:0000256" key="4">
    <source>
        <dbReference type="ARBA" id="ARBA00022840"/>
    </source>
</evidence>
<accession>A0A1H2FY29</accession>
<dbReference type="SUPFAM" id="SSF52540">
    <property type="entry name" value="P-loop containing nucleoside triphosphate hydrolases"/>
    <property type="match status" value="1"/>
</dbReference>